<proteinExistence type="predicted"/>
<evidence type="ECO:0000313" key="1">
    <source>
        <dbReference type="EMBL" id="KAF0713501.1"/>
    </source>
</evidence>
<dbReference type="AlphaFoldDB" id="A0A6G0VXG8"/>
<protein>
    <submittedName>
        <fullName evidence="1">Uncharacterized protein</fullName>
    </submittedName>
</protein>
<sequence length="32" mass="3883">MLTVTRVNRLSFSNMLFVIDFNRFLNRLTLYS</sequence>
<keyword evidence="2" id="KW-1185">Reference proteome</keyword>
<comment type="caution">
    <text evidence="1">The sequence shown here is derived from an EMBL/GenBank/DDBJ whole genome shotgun (WGS) entry which is preliminary data.</text>
</comment>
<reference evidence="1 2" key="1">
    <citation type="submission" date="2019-08" db="EMBL/GenBank/DDBJ databases">
        <title>Whole genome of Aphis craccivora.</title>
        <authorList>
            <person name="Voronova N.V."/>
            <person name="Shulinski R.S."/>
            <person name="Bandarenka Y.V."/>
            <person name="Zhorov D.G."/>
            <person name="Warner D."/>
        </authorList>
    </citation>
    <scope>NUCLEOTIDE SEQUENCE [LARGE SCALE GENOMIC DNA]</scope>
    <source>
        <strain evidence="1">180601</strain>
        <tissue evidence="1">Whole Body</tissue>
    </source>
</reference>
<gene>
    <name evidence="1" type="ORF">FWK35_00025255</name>
</gene>
<dbReference type="EMBL" id="VUJU01010655">
    <property type="protein sequence ID" value="KAF0713501.1"/>
    <property type="molecule type" value="Genomic_DNA"/>
</dbReference>
<dbReference type="Proteomes" id="UP000478052">
    <property type="component" value="Unassembled WGS sequence"/>
</dbReference>
<evidence type="ECO:0000313" key="2">
    <source>
        <dbReference type="Proteomes" id="UP000478052"/>
    </source>
</evidence>
<organism evidence="1 2">
    <name type="scientific">Aphis craccivora</name>
    <name type="common">Cowpea aphid</name>
    <dbReference type="NCBI Taxonomy" id="307492"/>
    <lineage>
        <taxon>Eukaryota</taxon>
        <taxon>Metazoa</taxon>
        <taxon>Ecdysozoa</taxon>
        <taxon>Arthropoda</taxon>
        <taxon>Hexapoda</taxon>
        <taxon>Insecta</taxon>
        <taxon>Pterygota</taxon>
        <taxon>Neoptera</taxon>
        <taxon>Paraneoptera</taxon>
        <taxon>Hemiptera</taxon>
        <taxon>Sternorrhyncha</taxon>
        <taxon>Aphidomorpha</taxon>
        <taxon>Aphidoidea</taxon>
        <taxon>Aphididae</taxon>
        <taxon>Aphidini</taxon>
        <taxon>Aphis</taxon>
        <taxon>Aphis</taxon>
    </lineage>
</organism>
<accession>A0A6G0VXG8</accession>
<name>A0A6G0VXG8_APHCR</name>